<dbReference type="GO" id="GO:0008939">
    <property type="term" value="F:nicotinate-nucleotide-dimethylbenzimidazole phosphoribosyltransferase activity"/>
    <property type="evidence" value="ECO:0007669"/>
    <property type="project" value="InterPro"/>
</dbReference>
<evidence type="ECO:0000256" key="1">
    <source>
        <dbReference type="SAM" id="MobiDB-lite"/>
    </source>
</evidence>
<keyword evidence="2" id="KW-0808">Transferase</keyword>
<accession>A0A5C4U5G1</accession>
<sequence>MTEQTTSPGSLPADSPRFPQVASPDSLSAERLSAVLSSTPRGLALGRLAPVAVLAAGWQARTDPQPPTQARVVVFAGDNGIAQREVSAYAPEASLTQAEEITAGAGPVNALARVQQAGVRLVDVCLDHDVWGDERVSRSCPAIDEADAMSPDDLERALAIGARIADSEVDAGADLLIPGELGVGGTTVTAALMGAATRTEPVSVIGPGSGITDETWKIKVTAIRDAMFRARGRHDDTEFLLRTIGSPVLAALNGFIAQAAVRRTPVLLDGAAVTAAAFLANRLAPGTKDWCLAGDLSPEPAHLLALNELGLTPLLALDTALGQGCGAITALGLVRSACELAGTFAPTDPA</sequence>
<keyword evidence="3" id="KW-1185">Reference proteome</keyword>
<dbReference type="NCBIfam" id="NF000996">
    <property type="entry name" value="PRK00105.1"/>
    <property type="match status" value="1"/>
</dbReference>
<comment type="caution">
    <text evidence="2">The sequence shown here is derived from an EMBL/GenBank/DDBJ whole genome shotgun (WGS) entry which is preliminary data.</text>
</comment>
<evidence type="ECO:0000313" key="3">
    <source>
        <dbReference type="Proteomes" id="UP000312032"/>
    </source>
</evidence>
<dbReference type="Proteomes" id="UP000312032">
    <property type="component" value="Unassembled WGS sequence"/>
</dbReference>
<dbReference type="RefSeq" id="WP_139465105.1">
    <property type="nucleotide sequence ID" value="NZ_VDHJ01000003.1"/>
</dbReference>
<dbReference type="Pfam" id="PF02277">
    <property type="entry name" value="DBI_PRT"/>
    <property type="match status" value="1"/>
</dbReference>
<organism evidence="2 3">
    <name type="scientific">Corynebacterium tapiri</name>
    <dbReference type="NCBI Taxonomy" id="1448266"/>
    <lineage>
        <taxon>Bacteria</taxon>
        <taxon>Bacillati</taxon>
        <taxon>Actinomycetota</taxon>
        <taxon>Actinomycetes</taxon>
        <taxon>Mycobacteriales</taxon>
        <taxon>Corynebacteriaceae</taxon>
        <taxon>Corynebacterium</taxon>
    </lineage>
</organism>
<dbReference type="PANTHER" id="PTHR43463">
    <property type="entry name" value="NICOTINATE-NUCLEOTIDE--DIMETHYLBENZIMIDAZOLE PHOSPHORIBOSYLTRANSFERASE"/>
    <property type="match status" value="1"/>
</dbReference>
<dbReference type="Gene3D" id="3.40.50.10210">
    <property type="match status" value="1"/>
</dbReference>
<feature type="region of interest" description="Disordered" evidence="1">
    <location>
        <begin position="1"/>
        <end position="25"/>
    </location>
</feature>
<dbReference type="CDD" id="cd02439">
    <property type="entry name" value="DMB-PRT_CobT"/>
    <property type="match status" value="1"/>
</dbReference>
<dbReference type="PANTHER" id="PTHR43463:SF1">
    <property type="entry name" value="NICOTINATE-NUCLEOTIDE--DIMETHYLBENZIMIDAZOLE PHOSPHORIBOSYLTRANSFERASE"/>
    <property type="match status" value="1"/>
</dbReference>
<reference evidence="2 3" key="1">
    <citation type="submission" date="2019-06" db="EMBL/GenBank/DDBJ databases">
        <authorList>
            <person name="Li J."/>
        </authorList>
    </citation>
    <scope>NUCLEOTIDE SEQUENCE [LARGE SCALE GENOMIC DNA]</scope>
    <source>
        <strain evidence="2 3">LMG 28165</strain>
    </source>
</reference>
<dbReference type="EMBL" id="VDHJ01000003">
    <property type="protein sequence ID" value="TNL99429.1"/>
    <property type="molecule type" value="Genomic_DNA"/>
</dbReference>
<dbReference type="OrthoDB" id="9781491at2"/>
<dbReference type="SUPFAM" id="SSF52733">
    <property type="entry name" value="Nicotinate mononucleotide:5,6-dimethylbenzimidazole phosphoribosyltransferase (CobT)"/>
    <property type="match status" value="1"/>
</dbReference>
<dbReference type="InterPro" id="IPR003200">
    <property type="entry name" value="Nict_dMeBzImd_PRibTrfase"/>
</dbReference>
<name>A0A5C4U5G1_9CORY</name>
<dbReference type="InterPro" id="IPR036087">
    <property type="entry name" value="Nict_dMeBzImd_PRibTrfase_sf"/>
</dbReference>
<protein>
    <submittedName>
        <fullName evidence="2">Nicotinate-nucleotide--dimethylbenzimidazole phosphoribosyltransferase</fullName>
    </submittedName>
</protein>
<dbReference type="AlphaFoldDB" id="A0A5C4U5G1"/>
<evidence type="ECO:0000313" key="2">
    <source>
        <dbReference type="EMBL" id="TNL99429.1"/>
    </source>
</evidence>
<keyword evidence="2" id="KW-0328">Glycosyltransferase</keyword>
<gene>
    <name evidence="2" type="ORF">FHE74_03515</name>
</gene>
<proteinExistence type="predicted"/>